<dbReference type="AlphaFoldDB" id="A0A1W6JYC4"/>
<dbReference type="Gene3D" id="3.40.50.620">
    <property type="entry name" value="HUPs"/>
    <property type="match status" value="1"/>
</dbReference>
<dbReference type="OrthoDB" id="105697at2157"/>
<dbReference type="PANTHER" id="PTHR46268">
    <property type="entry name" value="STRESS RESPONSE PROTEIN NHAX"/>
    <property type="match status" value="1"/>
</dbReference>
<evidence type="ECO:0000256" key="1">
    <source>
        <dbReference type="ARBA" id="ARBA00008791"/>
    </source>
</evidence>
<protein>
    <submittedName>
        <fullName evidence="3">Universal stress protein UspA</fullName>
    </submittedName>
</protein>
<reference evidence="3 4" key="1">
    <citation type="submission" date="2017-03" db="EMBL/GenBank/DDBJ databases">
        <title>Sulfur activation and transportation mechanism of thermophilic Archaea Acidianus manzaensis YN-25.</title>
        <authorList>
            <person name="Ma Y."/>
            <person name="Yang Y."/>
            <person name="Xia J."/>
        </authorList>
    </citation>
    <scope>NUCLEOTIDE SEQUENCE [LARGE SCALE GENOMIC DNA]</scope>
    <source>
        <strain evidence="3 4">YN-25</strain>
    </source>
</reference>
<dbReference type="Pfam" id="PF00582">
    <property type="entry name" value="Usp"/>
    <property type="match status" value="1"/>
</dbReference>
<dbReference type="InterPro" id="IPR014729">
    <property type="entry name" value="Rossmann-like_a/b/a_fold"/>
</dbReference>
<dbReference type="SUPFAM" id="SSF52402">
    <property type="entry name" value="Adenine nucleotide alpha hydrolases-like"/>
    <property type="match status" value="1"/>
</dbReference>
<evidence type="ECO:0000313" key="3">
    <source>
        <dbReference type="EMBL" id="ARM75247.1"/>
    </source>
</evidence>
<feature type="domain" description="UspA" evidence="2">
    <location>
        <begin position="1"/>
        <end position="139"/>
    </location>
</feature>
<evidence type="ECO:0000259" key="2">
    <source>
        <dbReference type="Pfam" id="PF00582"/>
    </source>
</evidence>
<dbReference type="EMBL" id="CP020477">
    <property type="protein sequence ID" value="ARM75247.1"/>
    <property type="molecule type" value="Genomic_DNA"/>
</dbReference>
<dbReference type="GeneID" id="41590022"/>
<evidence type="ECO:0000313" key="4">
    <source>
        <dbReference type="Proteomes" id="UP000193404"/>
    </source>
</evidence>
<dbReference type="InterPro" id="IPR006015">
    <property type="entry name" value="Universal_stress_UspA"/>
</dbReference>
<dbReference type="InterPro" id="IPR006016">
    <property type="entry name" value="UspA"/>
</dbReference>
<dbReference type="STRING" id="282676.B6F84_03840"/>
<dbReference type="PANTHER" id="PTHR46268:SF6">
    <property type="entry name" value="UNIVERSAL STRESS PROTEIN UP12"/>
    <property type="match status" value="1"/>
</dbReference>
<gene>
    <name evidence="3" type="ORF">B6F84_03840</name>
</gene>
<dbReference type="RefSeq" id="WP_148691008.1">
    <property type="nucleotide sequence ID" value="NZ_CP020477.1"/>
</dbReference>
<dbReference type="KEGG" id="aman:B6F84_03840"/>
<keyword evidence="4" id="KW-1185">Reference proteome</keyword>
<proteinExistence type="inferred from homology"/>
<comment type="similarity">
    <text evidence="1">Belongs to the universal stress protein A family.</text>
</comment>
<accession>A0A1W6JYC4</accession>
<name>A0A1W6JYC4_9CREN</name>
<dbReference type="CDD" id="cd00293">
    <property type="entry name" value="USP-like"/>
    <property type="match status" value="1"/>
</dbReference>
<dbReference type="Proteomes" id="UP000193404">
    <property type="component" value="Chromosome"/>
</dbReference>
<sequence length="139" mass="15420">MYKKILVGYDGSPHSTKALQHALNLAKMHSAKVVVVEAIESPSDYVIEGYSKEDHVKTREKIALHTEEMKRLSSEHGVPIEYKAARGPPAEVISKFAEMEDVDIVILGNRGYKGFKKLIFGSVSSAVSERVKKPVLIIK</sequence>
<organism evidence="3 4">
    <name type="scientific">Acidianus manzaensis</name>
    <dbReference type="NCBI Taxonomy" id="282676"/>
    <lineage>
        <taxon>Archaea</taxon>
        <taxon>Thermoproteota</taxon>
        <taxon>Thermoprotei</taxon>
        <taxon>Sulfolobales</taxon>
        <taxon>Sulfolobaceae</taxon>
        <taxon>Acidianus</taxon>
    </lineage>
</organism>
<dbReference type="PRINTS" id="PR01438">
    <property type="entry name" value="UNVRSLSTRESS"/>
</dbReference>